<dbReference type="Gene3D" id="3.10.310.10">
    <property type="entry name" value="Diaminopimelate Epimerase, Chain A, domain 1"/>
    <property type="match status" value="2"/>
</dbReference>
<evidence type="ECO:0000313" key="2">
    <source>
        <dbReference type="EMBL" id="MCY0386646.1"/>
    </source>
</evidence>
<dbReference type="EMBL" id="JAPMXC010000001">
    <property type="protein sequence ID" value="MCY0386646.1"/>
    <property type="molecule type" value="Genomic_DNA"/>
</dbReference>
<accession>A0ABT3ZJF4</accession>
<dbReference type="PIRSF" id="PIRSF016184">
    <property type="entry name" value="PhzC_PhzF"/>
    <property type="match status" value="1"/>
</dbReference>
<evidence type="ECO:0000256" key="1">
    <source>
        <dbReference type="ARBA" id="ARBA00008270"/>
    </source>
</evidence>
<gene>
    <name evidence="2" type="ORF">OVY01_05215</name>
</gene>
<dbReference type="Proteomes" id="UP001082899">
    <property type="component" value="Unassembled WGS sequence"/>
</dbReference>
<keyword evidence="3" id="KW-1185">Reference proteome</keyword>
<comment type="caution">
    <text evidence="2">The sequence shown here is derived from an EMBL/GenBank/DDBJ whole genome shotgun (WGS) entry which is preliminary data.</text>
</comment>
<organism evidence="2 3">
    <name type="scientific">Robbsia betulipollinis</name>
    <dbReference type="NCBI Taxonomy" id="2981849"/>
    <lineage>
        <taxon>Bacteria</taxon>
        <taxon>Pseudomonadati</taxon>
        <taxon>Pseudomonadota</taxon>
        <taxon>Betaproteobacteria</taxon>
        <taxon>Burkholderiales</taxon>
        <taxon>Burkholderiaceae</taxon>
        <taxon>Robbsia</taxon>
    </lineage>
</organism>
<evidence type="ECO:0000313" key="3">
    <source>
        <dbReference type="Proteomes" id="UP001082899"/>
    </source>
</evidence>
<dbReference type="NCBIfam" id="TIGR00654">
    <property type="entry name" value="PhzF_family"/>
    <property type="match status" value="1"/>
</dbReference>
<sequence length="293" mass="31055">MTTHAFRLLNVFAESTFGGNPLCVFEDGRGLDDATMQALARQFNLSETTFLLPSERAAARVRVFTPDYELPFAGHPTLGSAHVVRDRSEAGDAFMLEFAAGPVPVSASGDVWTLTAPAGGHPGIAACVKPGAALTGVFGLGAGDLAAVPTWVDTGVRQLLLPLATPEAVRRARPDASRLEDWPGNGVMRRSAYLFAFDPARPGKVVSRYFFEMQGSVIEDPGTGSACANLGGWLLSRDAPLPLAYAIEQGDAVGRPCRLSLNVTPERTVRVGGRVIEIARGVVTLQDSPHSTK</sequence>
<dbReference type="PANTHER" id="PTHR13774:SF32">
    <property type="entry name" value="ANTISENSE-ENHANCING SEQUENCE 1"/>
    <property type="match status" value="1"/>
</dbReference>
<protein>
    <submittedName>
        <fullName evidence="2">PhzF family phenazine biosynthesis protein</fullName>
    </submittedName>
</protein>
<dbReference type="Pfam" id="PF02567">
    <property type="entry name" value="PhzC-PhzF"/>
    <property type="match status" value="1"/>
</dbReference>
<comment type="similarity">
    <text evidence="1">Belongs to the PhzF family.</text>
</comment>
<dbReference type="PANTHER" id="PTHR13774">
    <property type="entry name" value="PHENAZINE BIOSYNTHESIS PROTEIN"/>
    <property type="match status" value="1"/>
</dbReference>
<reference evidence="2" key="1">
    <citation type="submission" date="2022-11" db="EMBL/GenBank/DDBJ databases">
        <title>Robbsia betulipollinis sp. nov., isolated from pollen of birch (Betula pendula).</title>
        <authorList>
            <person name="Shi H."/>
            <person name="Ambika Manirajan B."/>
            <person name="Ratering S."/>
            <person name="Geissler-Plaum R."/>
            <person name="Schnell S."/>
        </authorList>
    </citation>
    <scope>NUCLEOTIDE SEQUENCE</scope>
    <source>
        <strain evidence="2">Bb-Pol-6</strain>
    </source>
</reference>
<dbReference type="SUPFAM" id="SSF54506">
    <property type="entry name" value="Diaminopimelate epimerase-like"/>
    <property type="match status" value="1"/>
</dbReference>
<dbReference type="RefSeq" id="WP_267846179.1">
    <property type="nucleotide sequence ID" value="NZ_JAPMXC010000001.1"/>
</dbReference>
<dbReference type="InterPro" id="IPR003719">
    <property type="entry name" value="Phenazine_PhzF-like"/>
</dbReference>
<name>A0ABT3ZJF4_9BURK</name>
<proteinExistence type="inferred from homology"/>